<protein>
    <submittedName>
        <fullName evidence="3">Acyltransferase</fullName>
    </submittedName>
</protein>
<dbReference type="InterPro" id="IPR050879">
    <property type="entry name" value="Acyltransferase_3"/>
</dbReference>
<accession>A0A934SQE3</accession>
<evidence type="ECO:0000259" key="2">
    <source>
        <dbReference type="Pfam" id="PF01757"/>
    </source>
</evidence>
<feature type="transmembrane region" description="Helical" evidence="1">
    <location>
        <begin position="302"/>
        <end position="321"/>
    </location>
</feature>
<keyword evidence="1" id="KW-0472">Membrane</keyword>
<dbReference type="Pfam" id="PF01757">
    <property type="entry name" value="Acyl_transf_3"/>
    <property type="match status" value="1"/>
</dbReference>
<keyword evidence="3" id="KW-0012">Acyltransferase</keyword>
<keyword evidence="3" id="KW-0808">Transferase</keyword>
<sequence>MNNNGFTALRLLAAYLVILTHSFVLLHAGPDNLAEHGLPQWSDLGVTAFFSISGYLICKALQRNPNPIGYLRNRALRIFPGLFVLLAITIFVVGPQLSPKGYWSNDPLWYFQNLSLYLLSPYLPGVFQGNPVTVVNGSLWTLAHEATCYLLLLAISWAGALNWRTLLLVVAGSYVMHMNDMIATDAKFLGITAHHFLRLSLFFWSGAFLALITLPRNILIWTAACAITIAPFFIYGNSPDWHEKEWALKLLFPFILIFAAENTPKLAFLNKYDISYGIYIYSFLIQQILVAKYGTHINPKTLSIYTALIATPVAYLPWIFVEKPALRLKARAMPAPPPPEERKTSGLEVA</sequence>
<feature type="transmembrane region" description="Helical" evidence="1">
    <location>
        <begin position="276"/>
        <end position="296"/>
    </location>
</feature>
<feature type="transmembrane region" description="Helical" evidence="1">
    <location>
        <begin position="188"/>
        <end position="211"/>
    </location>
</feature>
<dbReference type="InterPro" id="IPR002656">
    <property type="entry name" value="Acyl_transf_3_dom"/>
</dbReference>
<dbReference type="PANTHER" id="PTHR23028">
    <property type="entry name" value="ACETYLTRANSFERASE"/>
    <property type="match status" value="1"/>
</dbReference>
<feature type="transmembrane region" description="Helical" evidence="1">
    <location>
        <begin position="12"/>
        <end position="29"/>
    </location>
</feature>
<dbReference type="RefSeq" id="WP_200590722.1">
    <property type="nucleotide sequence ID" value="NZ_JAEPBG010000001.1"/>
</dbReference>
<feature type="transmembrane region" description="Helical" evidence="1">
    <location>
        <begin position="246"/>
        <end position="264"/>
    </location>
</feature>
<dbReference type="AlphaFoldDB" id="A0A934SQE3"/>
<dbReference type="GO" id="GO:0016747">
    <property type="term" value="F:acyltransferase activity, transferring groups other than amino-acyl groups"/>
    <property type="evidence" value="ECO:0007669"/>
    <property type="project" value="InterPro"/>
</dbReference>
<feature type="transmembrane region" description="Helical" evidence="1">
    <location>
        <begin position="148"/>
        <end position="176"/>
    </location>
</feature>
<feature type="transmembrane region" description="Helical" evidence="1">
    <location>
        <begin position="41"/>
        <end position="58"/>
    </location>
</feature>
<evidence type="ECO:0000313" key="4">
    <source>
        <dbReference type="Proteomes" id="UP000622890"/>
    </source>
</evidence>
<comment type="caution">
    <text evidence="3">The sequence shown here is derived from an EMBL/GenBank/DDBJ whole genome shotgun (WGS) entry which is preliminary data.</text>
</comment>
<organism evidence="3 4">
    <name type="scientific">Noviherbaspirillum pedocola</name>
    <dbReference type="NCBI Taxonomy" id="2801341"/>
    <lineage>
        <taxon>Bacteria</taxon>
        <taxon>Pseudomonadati</taxon>
        <taxon>Pseudomonadota</taxon>
        <taxon>Betaproteobacteria</taxon>
        <taxon>Burkholderiales</taxon>
        <taxon>Oxalobacteraceae</taxon>
        <taxon>Noviherbaspirillum</taxon>
    </lineage>
</organism>
<feature type="transmembrane region" description="Helical" evidence="1">
    <location>
        <begin position="78"/>
        <end position="97"/>
    </location>
</feature>
<feature type="transmembrane region" description="Helical" evidence="1">
    <location>
        <begin position="218"/>
        <end position="234"/>
    </location>
</feature>
<feature type="transmembrane region" description="Helical" evidence="1">
    <location>
        <begin position="109"/>
        <end position="127"/>
    </location>
</feature>
<gene>
    <name evidence="3" type="ORF">JJB74_01950</name>
</gene>
<reference evidence="3" key="1">
    <citation type="submission" date="2021-01" db="EMBL/GenBank/DDBJ databases">
        <title>Genome sequence of strain Noviherbaspirillum sp. DKR-6.</title>
        <authorList>
            <person name="Chaudhary D.K."/>
        </authorList>
    </citation>
    <scope>NUCLEOTIDE SEQUENCE</scope>
    <source>
        <strain evidence="3">DKR-6</strain>
    </source>
</reference>
<dbReference type="EMBL" id="JAEPBG010000001">
    <property type="protein sequence ID" value="MBK4733383.1"/>
    <property type="molecule type" value="Genomic_DNA"/>
</dbReference>
<proteinExistence type="predicted"/>
<evidence type="ECO:0000256" key="1">
    <source>
        <dbReference type="SAM" id="Phobius"/>
    </source>
</evidence>
<name>A0A934SQE3_9BURK</name>
<keyword evidence="4" id="KW-1185">Reference proteome</keyword>
<dbReference type="Proteomes" id="UP000622890">
    <property type="component" value="Unassembled WGS sequence"/>
</dbReference>
<keyword evidence="1" id="KW-0812">Transmembrane</keyword>
<evidence type="ECO:0000313" key="3">
    <source>
        <dbReference type="EMBL" id="MBK4733383.1"/>
    </source>
</evidence>
<feature type="domain" description="Acyltransferase 3" evidence="2">
    <location>
        <begin position="4"/>
        <end position="314"/>
    </location>
</feature>
<keyword evidence="1" id="KW-1133">Transmembrane helix</keyword>